<protein>
    <recommendedName>
        <fullName evidence="3">F-box domain-containing protein</fullName>
    </recommendedName>
</protein>
<evidence type="ECO:0008006" key="3">
    <source>
        <dbReference type="Google" id="ProtNLM"/>
    </source>
</evidence>
<reference evidence="1 2" key="1">
    <citation type="submission" date="2012-10" db="EMBL/GenBank/DDBJ databases">
        <authorList>
            <person name="Zafar N."/>
            <person name="Inman J."/>
            <person name="Hall N."/>
            <person name="Lorenzi H."/>
            <person name="Caler E."/>
        </authorList>
    </citation>
    <scope>NUCLEOTIDE SEQUENCE [LARGE SCALE GENOMIC DNA]</scope>
    <source>
        <strain evidence="1 2">IP1</strain>
    </source>
</reference>
<keyword evidence="2" id="KW-1185">Reference proteome</keyword>
<dbReference type="OrthoDB" id="31502at2759"/>
<dbReference type="AlphaFoldDB" id="A0A0A1U6T1"/>
<dbReference type="VEuPathDB" id="AmoebaDB:EIN_478040"/>
<dbReference type="RefSeq" id="XP_004255353.1">
    <property type="nucleotide sequence ID" value="XM_004255305.1"/>
</dbReference>
<evidence type="ECO:0000313" key="2">
    <source>
        <dbReference type="Proteomes" id="UP000014680"/>
    </source>
</evidence>
<name>A0A0A1U6T1_ENTIV</name>
<proteinExistence type="predicted"/>
<evidence type="ECO:0000313" key="1">
    <source>
        <dbReference type="EMBL" id="ELP88582.1"/>
    </source>
</evidence>
<gene>
    <name evidence="1" type="ORF">EIN_478040</name>
</gene>
<dbReference type="KEGG" id="eiv:EIN_478040"/>
<dbReference type="Proteomes" id="UP000014680">
    <property type="component" value="Unassembled WGS sequence"/>
</dbReference>
<organism evidence="1 2">
    <name type="scientific">Entamoeba invadens IP1</name>
    <dbReference type="NCBI Taxonomy" id="370355"/>
    <lineage>
        <taxon>Eukaryota</taxon>
        <taxon>Amoebozoa</taxon>
        <taxon>Evosea</taxon>
        <taxon>Archamoebae</taxon>
        <taxon>Mastigamoebida</taxon>
        <taxon>Entamoebidae</taxon>
        <taxon>Entamoeba</taxon>
    </lineage>
</organism>
<sequence>MTVRLESVFLKNVLFYLSTLDDVQSFECVCKKCQIAIISVYINPYRLSELYPFNRIHKVFPKIETFYLTYCSDNIKKTDVKDIPLMEIGKLTRDNPHKYLEQTWFAEKVSKMIVTQTTYKYVFKKISIYKNLQIVSLDCILTSEHIDALCELPLLKKVYVQGQYCSLEKWIEKALQFNKIKFVFLLLDYWFEDYQKKICDENIPQNMTFFDNDLDSKYFMNTSPVCIDVIVNKEKRTYSLQSQWVTSNKTMIEGVDKISKLVVEKQVQEAKFVQNSRSLIKIPYDFSMFETLTKLTVQYSYGGLVLPKFCVDLSLLNCHCDVKLGEAKLMHLMLKQSVPTMTVDVDQIKTFLSENSSTEKCTFRFDGKKTEGFKISPILDAFEVNCNRGAQARCISCVHLLFEDSYITKGGKLEKENGVIQFKDRKSKSYFN</sequence>
<dbReference type="GeneID" id="14887564"/>
<accession>A0A0A1U6T1</accession>
<dbReference type="EMBL" id="KB206742">
    <property type="protein sequence ID" value="ELP88582.1"/>
    <property type="molecule type" value="Genomic_DNA"/>
</dbReference>